<keyword evidence="1" id="KW-0732">Signal</keyword>
<evidence type="ECO:0000256" key="1">
    <source>
        <dbReference type="SAM" id="SignalP"/>
    </source>
</evidence>
<protein>
    <recommendedName>
        <fullName evidence="4">DUF3718 domain-containing protein</fullName>
    </recommendedName>
</protein>
<dbReference type="HOGENOM" id="CLU_2167893_0_0_6"/>
<accession>B8KXA7</accession>
<dbReference type="AlphaFoldDB" id="B8KXA7"/>
<sequence>MKLKNIVLGSSLIAITAVCALPASADVSYDGDKKAAAVCRSIIEDDARAMQDNLRKIVRTRGSMMTIGKPANQITCNGLDLEAFAEQVGSRQALAQLTGKQNAEVAAIER</sequence>
<feature type="chain" id="PRO_5002876315" description="DUF3718 domain-containing protein" evidence="1">
    <location>
        <begin position="26"/>
        <end position="110"/>
    </location>
</feature>
<dbReference type="RefSeq" id="WP_009021001.1">
    <property type="nucleotide sequence ID" value="NZ_DS999411.1"/>
</dbReference>
<organism evidence="2 3">
    <name type="scientific">Luminiphilus syltensis NOR5-1B</name>
    <dbReference type="NCBI Taxonomy" id="565045"/>
    <lineage>
        <taxon>Bacteria</taxon>
        <taxon>Pseudomonadati</taxon>
        <taxon>Pseudomonadota</taxon>
        <taxon>Gammaproteobacteria</taxon>
        <taxon>Cellvibrionales</taxon>
        <taxon>Halieaceae</taxon>
        <taxon>Luminiphilus</taxon>
    </lineage>
</organism>
<evidence type="ECO:0000313" key="3">
    <source>
        <dbReference type="Proteomes" id="UP000004699"/>
    </source>
</evidence>
<name>B8KXA7_9GAMM</name>
<dbReference type="EMBL" id="DS999411">
    <property type="protein sequence ID" value="EED36257.1"/>
    <property type="molecule type" value="Genomic_DNA"/>
</dbReference>
<gene>
    <name evidence="2" type="ORF">NOR51B_2206</name>
</gene>
<dbReference type="Proteomes" id="UP000004699">
    <property type="component" value="Unassembled WGS sequence"/>
</dbReference>
<evidence type="ECO:0008006" key="4">
    <source>
        <dbReference type="Google" id="ProtNLM"/>
    </source>
</evidence>
<feature type="signal peptide" evidence="1">
    <location>
        <begin position="1"/>
        <end position="25"/>
    </location>
</feature>
<evidence type="ECO:0000313" key="2">
    <source>
        <dbReference type="EMBL" id="EED36257.1"/>
    </source>
</evidence>
<reference evidence="3" key="1">
    <citation type="journal article" date="2013" name="BMC Microbiol.">
        <title>Taxonomy and evolution of bacteriochlorophyll a-containing members of the OM60/NOR5 clade of marine gammaproteobacteria: description of Luminiphilus syltensis gen. nov., sp. nov., reclassification of Haliea rubra as Pseudohaliea rubra gen. nov., comb. nov., and emendation of Chromatocurvus halotolerans.</title>
        <authorList>
            <person name="Spring S."/>
            <person name="Riedel T."/>
            <person name="Sproer C."/>
            <person name="Yan S."/>
            <person name="Harder J."/>
            <person name="Fuchs B.M."/>
        </authorList>
    </citation>
    <scope>NUCLEOTIDE SEQUENCE [LARGE SCALE GENOMIC DNA]</scope>
    <source>
        <strain evidence="3">NOR51-B</strain>
    </source>
</reference>
<keyword evidence="3" id="KW-1185">Reference proteome</keyword>
<proteinExistence type="predicted"/>